<reference evidence="2 3" key="1">
    <citation type="journal article" date="2015" name="Genome Biol. Evol.">
        <title>Comparative Genomics of Listeria Sensu Lato: Genus-Wide Differences in Evolutionary Dynamics and the Progressive Gain of Complex, Potentially Pathogenicity-Related Traits through Lateral Gene Transfer.</title>
        <authorList>
            <person name="Chiara M."/>
            <person name="Caruso M."/>
            <person name="D'Erchia A.M."/>
            <person name="Manzari C."/>
            <person name="Fraccalvieri R."/>
            <person name="Goffredo E."/>
            <person name="Latorre L."/>
            <person name="Miccolupo A."/>
            <person name="Padalino I."/>
            <person name="Santagada G."/>
            <person name="Chiocco D."/>
            <person name="Pesole G."/>
            <person name="Horner D.S."/>
            <person name="Parisi A."/>
        </authorList>
    </citation>
    <scope>NUCLEOTIDE SEQUENCE [LARGE SCALE GENOMIC DNA]</scope>
    <source>
        <strain evidence="2 3">1991</strain>
    </source>
</reference>
<dbReference type="SUPFAM" id="SSF55729">
    <property type="entry name" value="Acyl-CoA N-acyltransferases (Nat)"/>
    <property type="match status" value="1"/>
</dbReference>
<gene>
    <name evidence="2" type="ORF">X560_1432</name>
</gene>
<dbReference type="Pfam" id="PF00583">
    <property type="entry name" value="Acetyltransf_1"/>
    <property type="match status" value="1"/>
</dbReference>
<dbReference type="CDD" id="cd04301">
    <property type="entry name" value="NAT_SF"/>
    <property type="match status" value="1"/>
</dbReference>
<dbReference type="PANTHER" id="PTHR43415">
    <property type="entry name" value="SPERMIDINE N(1)-ACETYLTRANSFERASE"/>
    <property type="match status" value="1"/>
</dbReference>
<accession>A0A0J8GFG0</accession>
<protein>
    <submittedName>
        <fullName evidence="2">Acetyltransferase</fullName>
    </submittedName>
</protein>
<name>A0A0J8GFG0_9LIST</name>
<evidence type="ECO:0000313" key="3">
    <source>
        <dbReference type="Proteomes" id="UP000052258"/>
    </source>
</evidence>
<dbReference type="Gene3D" id="3.40.630.30">
    <property type="match status" value="1"/>
</dbReference>
<dbReference type="OrthoDB" id="9799092at2"/>
<dbReference type="PROSITE" id="PS51186">
    <property type="entry name" value="GNAT"/>
    <property type="match status" value="1"/>
</dbReference>
<dbReference type="GO" id="GO:0016747">
    <property type="term" value="F:acyltransferase activity, transferring groups other than amino-acyl groups"/>
    <property type="evidence" value="ECO:0007669"/>
    <property type="project" value="InterPro"/>
</dbReference>
<sequence>MLTIREAEMKDAEDVIRYLNKVGGETAFLTFGENEFLVSRSDEEVIIQQFLNHEKACMYLAFEEDELVSVGQVIVPAKERMAHRGNIAISVKKDFWGQGIGSKMLEKLILSAKKSGLHMLTLEVVSENQAAFHLYKKMGFVVAGEYPDYFRVQDKLFAVTFMYRILKN</sequence>
<comment type="caution">
    <text evidence="2">The sequence shown here is derived from an EMBL/GenBank/DDBJ whole genome shotgun (WGS) entry which is preliminary data.</text>
</comment>
<dbReference type="RefSeq" id="WP_007472464.1">
    <property type="nucleotide sequence ID" value="NZ_KQ130615.1"/>
</dbReference>
<keyword evidence="3" id="KW-1185">Reference proteome</keyword>
<organism evidence="2 3">
    <name type="scientific">Listeria fleischmannii 1991</name>
    <dbReference type="NCBI Taxonomy" id="1430899"/>
    <lineage>
        <taxon>Bacteria</taxon>
        <taxon>Bacillati</taxon>
        <taxon>Bacillota</taxon>
        <taxon>Bacilli</taxon>
        <taxon>Bacillales</taxon>
        <taxon>Listeriaceae</taxon>
        <taxon>Listeria</taxon>
    </lineage>
</organism>
<dbReference type="InterPro" id="IPR016181">
    <property type="entry name" value="Acyl_CoA_acyltransferase"/>
</dbReference>
<dbReference type="Proteomes" id="UP000052258">
    <property type="component" value="Unassembled WGS sequence"/>
</dbReference>
<dbReference type="EMBL" id="AZHO01000019">
    <property type="protein sequence ID" value="KMT59493.1"/>
    <property type="molecule type" value="Genomic_DNA"/>
</dbReference>
<dbReference type="InterPro" id="IPR000182">
    <property type="entry name" value="GNAT_dom"/>
</dbReference>
<proteinExistence type="predicted"/>
<dbReference type="AlphaFoldDB" id="A0A0J8GFG0"/>
<evidence type="ECO:0000313" key="2">
    <source>
        <dbReference type="EMBL" id="KMT59493.1"/>
    </source>
</evidence>
<evidence type="ECO:0000259" key="1">
    <source>
        <dbReference type="PROSITE" id="PS51186"/>
    </source>
</evidence>
<dbReference type="PATRIC" id="fig|1430899.3.peg.1632"/>
<feature type="domain" description="N-acetyltransferase" evidence="1">
    <location>
        <begin position="2"/>
        <end position="168"/>
    </location>
</feature>
<keyword evidence="2" id="KW-0808">Transferase</keyword>
<dbReference type="PANTHER" id="PTHR43415:SF3">
    <property type="entry name" value="GNAT-FAMILY ACETYLTRANSFERASE"/>
    <property type="match status" value="1"/>
</dbReference>